<evidence type="ECO:0000313" key="3">
    <source>
        <dbReference type="Proteomes" id="UP001321473"/>
    </source>
</evidence>
<name>A0AAQ4D3N6_AMBAM</name>
<sequence>MCDAAISAEDRDRSEAVPCAVHYFVRGIHMHECSCIVSDNGRNWLTVRSIFMGMLYTYTLWSDVPAKSSRKGNKWVFGSHCVSTCLLGVYTHIIFPG</sequence>
<keyword evidence="3" id="KW-1185">Reference proteome</keyword>
<organism evidence="2 3">
    <name type="scientific">Amblyomma americanum</name>
    <name type="common">Lone star tick</name>
    <dbReference type="NCBI Taxonomy" id="6943"/>
    <lineage>
        <taxon>Eukaryota</taxon>
        <taxon>Metazoa</taxon>
        <taxon>Ecdysozoa</taxon>
        <taxon>Arthropoda</taxon>
        <taxon>Chelicerata</taxon>
        <taxon>Arachnida</taxon>
        <taxon>Acari</taxon>
        <taxon>Parasitiformes</taxon>
        <taxon>Ixodida</taxon>
        <taxon>Ixodoidea</taxon>
        <taxon>Ixodidae</taxon>
        <taxon>Amblyomminae</taxon>
        <taxon>Amblyomma</taxon>
    </lineage>
</organism>
<accession>A0AAQ4D3N6</accession>
<keyword evidence="1" id="KW-0472">Membrane</keyword>
<proteinExistence type="predicted"/>
<comment type="caution">
    <text evidence="2">The sequence shown here is derived from an EMBL/GenBank/DDBJ whole genome shotgun (WGS) entry which is preliminary data.</text>
</comment>
<dbReference type="Proteomes" id="UP001321473">
    <property type="component" value="Unassembled WGS sequence"/>
</dbReference>
<gene>
    <name evidence="2" type="ORF">V5799_000223</name>
</gene>
<reference evidence="2 3" key="1">
    <citation type="journal article" date="2023" name="Arcadia Sci">
        <title>De novo assembly of a long-read Amblyomma americanum tick genome.</title>
        <authorList>
            <person name="Chou S."/>
            <person name="Poskanzer K.E."/>
            <person name="Rollins M."/>
            <person name="Thuy-Boun P.S."/>
        </authorList>
    </citation>
    <scope>NUCLEOTIDE SEQUENCE [LARGE SCALE GENOMIC DNA]</scope>
    <source>
        <strain evidence="2">F_SG_1</strain>
        <tissue evidence="2">Salivary glands</tissue>
    </source>
</reference>
<evidence type="ECO:0000313" key="2">
    <source>
        <dbReference type="EMBL" id="KAK8757076.1"/>
    </source>
</evidence>
<keyword evidence="1" id="KW-0812">Transmembrane</keyword>
<feature type="transmembrane region" description="Helical" evidence="1">
    <location>
        <begin position="75"/>
        <end position="95"/>
    </location>
</feature>
<keyword evidence="1" id="KW-1133">Transmembrane helix</keyword>
<protein>
    <submittedName>
        <fullName evidence="2">Uncharacterized protein</fullName>
    </submittedName>
</protein>
<evidence type="ECO:0000256" key="1">
    <source>
        <dbReference type="SAM" id="Phobius"/>
    </source>
</evidence>
<dbReference type="AlphaFoldDB" id="A0AAQ4D3N6"/>
<dbReference type="EMBL" id="JARKHS020035603">
    <property type="protein sequence ID" value="KAK8757076.1"/>
    <property type="molecule type" value="Genomic_DNA"/>
</dbReference>